<evidence type="ECO:0000313" key="3">
    <source>
        <dbReference type="Proteomes" id="UP000828390"/>
    </source>
</evidence>
<gene>
    <name evidence="2" type="ORF">DPMN_020960</name>
</gene>
<reference evidence="2" key="1">
    <citation type="journal article" date="2019" name="bioRxiv">
        <title>The Genome of the Zebra Mussel, Dreissena polymorpha: A Resource for Invasive Species Research.</title>
        <authorList>
            <person name="McCartney M.A."/>
            <person name="Auch B."/>
            <person name="Kono T."/>
            <person name="Mallez S."/>
            <person name="Zhang Y."/>
            <person name="Obille A."/>
            <person name="Becker A."/>
            <person name="Abrahante J.E."/>
            <person name="Garbe J."/>
            <person name="Badalamenti J.P."/>
            <person name="Herman A."/>
            <person name="Mangelson H."/>
            <person name="Liachko I."/>
            <person name="Sullivan S."/>
            <person name="Sone E.D."/>
            <person name="Koren S."/>
            <person name="Silverstein K.A.T."/>
            <person name="Beckman K.B."/>
            <person name="Gohl D.M."/>
        </authorList>
    </citation>
    <scope>NUCLEOTIDE SEQUENCE</scope>
    <source>
        <strain evidence="2">Duluth1</strain>
        <tissue evidence="2">Whole animal</tissue>
    </source>
</reference>
<feature type="compositionally biased region" description="Polar residues" evidence="1">
    <location>
        <begin position="1"/>
        <end position="16"/>
    </location>
</feature>
<accession>A0A9D4NNF4</accession>
<feature type="region of interest" description="Disordered" evidence="1">
    <location>
        <begin position="1"/>
        <end position="85"/>
    </location>
</feature>
<feature type="compositionally biased region" description="Polar residues" evidence="1">
    <location>
        <begin position="34"/>
        <end position="56"/>
    </location>
</feature>
<sequence>MSHYNLSSRLSATLSPQLMPPASPPDDNHKTVLEQPSQPPTTTIPKQETPKPTSTSESKHYLQTPEDFVASKKRLKKRLRSDFHK</sequence>
<dbReference type="EMBL" id="JAIWYP010000001">
    <property type="protein sequence ID" value="KAH3896779.1"/>
    <property type="molecule type" value="Genomic_DNA"/>
</dbReference>
<dbReference type="Proteomes" id="UP000828390">
    <property type="component" value="Unassembled WGS sequence"/>
</dbReference>
<protein>
    <submittedName>
        <fullName evidence="2">Uncharacterized protein</fullName>
    </submittedName>
</protein>
<comment type="caution">
    <text evidence="2">The sequence shown here is derived from an EMBL/GenBank/DDBJ whole genome shotgun (WGS) entry which is preliminary data.</text>
</comment>
<proteinExistence type="predicted"/>
<dbReference type="AlphaFoldDB" id="A0A9D4NNF4"/>
<evidence type="ECO:0000313" key="2">
    <source>
        <dbReference type="EMBL" id="KAH3896779.1"/>
    </source>
</evidence>
<reference evidence="2" key="2">
    <citation type="submission" date="2020-11" db="EMBL/GenBank/DDBJ databases">
        <authorList>
            <person name="McCartney M.A."/>
            <person name="Auch B."/>
            <person name="Kono T."/>
            <person name="Mallez S."/>
            <person name="Becker A."/>
            <person name="Gohl D.M."/>
            <person name="Silverstein K.A.T."/>
            <person name="Koren S."/>
            <person name="Bechman K.B."/>
            <person name="Herman A."/>
            <person name="Abrahante J.E."/>
            <person name="Garbe J."/>
        </authorList>
    </citation>
    <scope>NUCLEOTIDE SEQUENCE</scope>
    <source>
        <strain evidence="2">Duluth1</strain>
        <tissue evidence="2">Whole animal</tissue>
    </source>
</reference>
<evidence type="ECO:0000256" key="1">
    <source>
        <dbReference type="SAM" id="MobiDB-lite"/>
    </source>
</evidence>
<name>A0A9D4NNF4_DREPO</name>
<organism evidence="2 3">
    <name type="scientific">Dreissena polymorpha</name>
    <name type="common">Zebra mussel</name>
    <name type="synonym">Mytilus polymorpha</name>
    <dbReference type="NCBI Taxonomy" id="45954"/>
    <lineage>
        <taxon>Eukaryota</taxon>
        <taxon>Metazoa</taxon>
        <taxon>Spiralia</taxon>
        <taxon>Lophotrochozoa</taxon>
        <taxon>Mollusca</taxon>
        <taxon>Bivalvia</taxon>
        <taxon>Autobranchia</taxon>
        <taxon>Heteroconchia</taxon>
        <taxon>Euheterodonta</taxon>
        <taxon>Imparidentia</taxon>
        <taxon>Neoheterodontei</taxon>
        <taxon>Myida</taxon>
        <taxon>Dreissenoidea</taxon>
        <taxon>Dreissenidae</taxon>
        <taxon>Dreissena</taxon>
    </lineage>
</organism>
<keyword evidence="3" id="KW-1185">Reference proteome</keyword>